<feature type="compositionally biased region" description="Basic residues" evidence="7">
    <location>
        <begin position="106"/>
        <end position="115"/>
    </location>
</feature>
<dbReference type="EMBL" id="JAATIQ010000048">
    <property type="protein sequence ID" value="KAF4393627.1"/>
    <property type="molecule type" value="Genomic_DNA"/>
</dbReference>
<comment type="caution">
    <text evidence="10">The sequence shown here is derived from an EMBL/GenBank/DDBJ whole genome shotgun (WGS) entry which is preliminary data.</text>
</comment>
<dbReference type="Proteomes" id="UP000525078">
    <property type="component" value="Unassembled WGS sequence"/>
</dbReference>
<dbReference type="GO" id="GO:0009873">
    <property type="term" value="P:ethylene-activated signaling pathway"/>
    <property type="evidence" value="ECO:0007669"/>
    <property type="project" value="InterPro"/>
</dbReference>
<dbReference type="CDD" id="cd00018">
    <property type="entry name" value="AP2"/>
    <property type="match status" value="1"/>
</dbReference>
<proteinExistence type="inferred from homology"/>
<comment type="similarity">
    <text evidence="6">Belongs to the AP2/ERF transcription factor family. ERF subfamily.</text>
</comment>
<evidence type="ECO:0000256" key="2">
    <source>
        <dbReference type="ARBA" id="ARBA00023015"/>
    </source>
</evidence>
<organism evidence="10 12">
    <name type="scientific">Cannabis sativa</name>
    <name type="common">Hemp</name>
    <name type="synonym">Marijuana</name>
    <dbReference type="NCBI Taxonomy" id="3483"/>
    <lineage>
        <taxon>Eukaryota</taxon>
        <taxon>Viridiplantae</taxon>
        <taxon>Streptophyta</taxon>
        <taxon>Embryophyta</taxon>
        <taxon>Tracheophyta</taxon>
        <taxon>Spermatophyta</taxon>
        <taxon>Magnoliopsida</taxon>
        <taxon>eudicotyledons</taxon>
        <taxon>Gunneridae</taxon>
        <taxon>Pentapetalae</taxon>
        <taxon>rosids</taxon>
        <taxon>fabids</taxon>
        <taxon>Rosales</taxon>
        <taxon>Cannabaceae</taxon>
        <taxon>Cannabis</taxon>
    </lineage>
</organism>
<sequence>MCGGAIISDFVDGKRGRKLTKEDLWSDLDTISELFGLDSNYFNGSSTEPQQHSNNLFHHVITSQNPKRPTTKVVIKKDNKAEKLNNRVKEEDDEGDNNSSSSSTKTKSRRARKNVYRGIRQRPWGKWAAEIRDPHKGSRVWLGTYNTAEQAARAYDEAAKRIRGDKAKLNFAAEQQPASDTPPLKKQCLVSAEMMMSINQPQTTSYASTAFAPMFENELVLPDGFYCKDEEAVMEPSEIELDEQILSLESLLGMELADVAAEPSQMMSGSGTISQEVVEEEGAESVMSLWMLDDVVTHQQHRHQRILYY</sequence>
<accession>A0A7J6HE47</accession>
<evidence type="ECO:0000313" key="12">
    <source>
        <dbReference type="Proteomes" id="UP000583929"/>
    </source>
</evidence>
<keyword evidence="2" id="KW-0805">Transcription regulation</keyword>
<dbReference type="GO" id="GO:0003700">
    <property type="term" value="F:DNA-binding transcription factor activity"/>
    <property type="evidence" value="ECO:0007669"/>
    <property type="project" value="InterPro"/>
</dbReference>
<evidence type="ECO:0000256" key="1">
    <source>
        <dbReference type="ARBA" id="ARBA00004123"/>
    </source>
</evidence>
<dbReference type="SUPFAM" id="SSF54171">
    <property type="entry name" value="DNA-binding domain"/>
    <property type="match status" value="1"/>
</dbReference>
<feature type="domain" description="AP2/ERF" evidence="8">
    <location>
        <begin position="115"/>
        <end position="172"/>
    </location>
</feature>
<dbReference type="InterPro" id="IPR016177">
    <property type="entry name" value="DNA-bd_dom_sf"/>
</dbReference>
<keyword evidence="12" id="KW-1185">Reference proteome</keyword>
<protein>
    <recommendedName>
        <fullName evidence="8">AP2/ERF domain-containing protein</fullName>
    </recommendedName>
</protein>
<keyword evidence="5" id="KW-0539">Nucleus</keyword>
<dbReference type="EMBL" id="JAATIP010000263">
    <property type="protein sequence ID" value="KAF4355606.1"/>
    <property type="molecule type" value="Genomic_DNA"/>
</dbReference>
<dbReference type="AlphaFoldDB" id="A0A7J6HE47"/>
<dbReference type="GO" id="GO:0005634">
    <property type="term" value="C:nucleus"/>
    <property type="evidence" value="ECO:0007669"/>
    <property type="project" value="UniProtKB-SubCell"/>
</dbReference>
<dbReference type="PRINTS" id="PR00367">
    <property type="entry name" value="ETHRSPELEMNT"/>
</dbReference>
<evidence type="ECO:0000256" key="5">
    <source>
        <dbReference type="ARBA" id="ARBA00023242"/>
    </source>
</evidence>
<dbReference type="SMART" id="SM00380">
    <property type="entry name" value="AP2"/>
    <property type="match status" value="1"/>
</dbReference>
<feature type="region of interest" description="Disordered" evidence="7">
    <location>
        <begin position="60"/>
        <end position="115"/>
    </location>
</feature>
<dbReference type="Proteomes" id="UP000583929">
    <property type="component" value="Unassembled WGS sequence"/>
</dbReference>
<dbReference type="PANTHER" id="PTHR31190:SF142">
    <property type="entry name" value="ETHYLENE-RESPONSIVE TRANSCRIPTION FACTOR RAP2-3"/>
    <property type="match status" value="1"/>
</dbReference>
<keyword evidence="3" id="KW-0238">DNA-binding</keyword>
<gene>
    <name evidence="9" type="ORF">F8388_013023</name>
    <name evidence="10" type="ORF">G4B88_007613</name>
</gene>
<dbReference type="FunFam" id="3.30.730.10:FF:000001">
    <property type="entry name" value="Ethylene-responsive transcription factor 2"/>
    <property type="match status" value="1"/>
</dbReference>
<evidence type="ECO:0000259" key="8">
    <source>
        <dbReference type="PROSITE" id="PS51032"/>
    </source>
</evidence>
<dbReference type="Gene3D" id="3.30.730.10">
    <property type="entry name" value="AP2/ERF domain"/>
    <property type="match status" value="1"/>
</dbReference>
<evidence type="ECO:0000313" key="11">
    <source>
        <dbReference type="Proteomes" id="UP000525078"/>
    </source>
</evidence>
<evidence type="ECO:0000256" key="4">
    <source>
        <dbReference type="ARBA" id="ARBA00023163"/>
    </source>
</evidence>
<evidence type="ECO:0000313" key="10">
    <source>
        <dbReference type="EMBL" id="KAF4393627.1"/>
    </source>
</evidence>
<dbReference type="InterPro" id="IPR036955">
    <property type="entry name" value="AP2/ERF_dom_sf"/>
</dbReference>
<reference evidence="11 12" key="1">
    <citation type="journal article" date="2020" name="bioRxiv">
        <title>Sequence and annotation of 42 cannabis genomes reveals extensive copy number variation in cannabinoid synthesis and pathogen resistance genes.</title>
        <authorList>
            <person name="Mckernan K.J."/>
            <person name="Helbert Y."/>
            <person name="Kane L.T."/>
            <person name="Ebling H."/>
            <person name="Zhang L."/>
            <person name="Liu B."/>
            <person name="Eaton Z."/>
            <person name="Mclaughlin S."/>
            <person name="Kingan S."/>
            <person name="Baybayan P."/>
            <person name="Concepcion G."/>
            <person name="Jordan M."/>
            <person name="Riva A."/>
            <person name="Barbazuk W."/>
            <person name="Harkins T."/>
        </authorList>
    </citation>
    <scope>NUCLEOTIDE SEQUENCE [LARGE SCALE GENOMIC DNA]</scope>
    <source>
        <strain evidence="11 12">cv. Jamaican Lion 4</strain>
        <strain evidence="10">Father</strain>
        <strain evidence="9">Mother</strain>
        <tissue evidence="10">Leaf</tissue>
    </source>
</reference>
<name>A0A7J6HE47_CANSA</name>
<comment type="subcellular location">
    <subcellularLocation>
        <location evidence="1">Nucleus</location>
    </subcellularLocation>
</comment>
<feature type="compositionally biased region" description="Basic and acidic residues" evidence="7">
    <location>
        <begin position="75"/>
        <end position="90"/>
    </location>
</feature>
<evidence type="ECO:0000256" key="6">
    <source>
        <dbReference type="ARBA" id="ARBA00024343"/>
    </source>
</evidence>
<evidence type="ECO:0000256" key="7">
    <source>
        <dbReference type="SAM" id="MobiDB-lite"/>
    </source>
</evidence>
<evidence type="ECO:0000313" key="9">
    <source>
        <dbReference type="EMBL" id="KAF4355606.1"/>
    </source>
</evidence>
<evidence type="ECO:0000256" key="3">
    <source>
        <dbReference type="ARBA" id="ARBA00023125"/>
    </source>
</evidence>
<dbReference type="GO" id="GO:0003677">
    <property type="term" value="F:DNA binding"/>
    <property type="evidence" value="ECO:0007669"/>
    <property type="project" value="UniProtKB-KW"/>
</dbReference>
<dbReference type="Pfam" id="PF00847">
    <property type="entry name" value="AP2"/>
    <property type="match status" value="1"/>
</dbReference>
<dbReference type="PROSITE" id="PS51032">
    <property type="entry name" value="AP2_ERF"/>
    <property type="match status" value="1"/>
</dbReference>
<dbReference type="InterPro" id="IPR044808">
    <property type="entry name" value="ERF_plant"/>
</dbReference>
<dbReference type="PANTHER" id="PTHR31190">
    <property type="entry name" value="DNA-BINDING DOMAIN"/>
    <property type="match status" value="1"/>
</dbReference>
<dbReference type="InterPro" id="IPR001471">
    <property type="entry name" value="AP2/ERF_dom"/>
</dbReference>
<keyword evidence="4" id="KW-0804">Transcription</keyword>